<evidence type="ECO:0000256" key="2">
    <source>
        <dbReference type="ARBA" id="ARBA00005979"/>
    </source>
</evidence>
<protein>
    <submittedName>
        <fullName evidence="5">NAD(P)H-dependent 2-cyclohexen-1-one reductase</fullName>
    </submittedName>
</protein>
<keyword evidence="3" id="KW-0560">Oxidoreductase</keyword>
<dbReference type="InterPro" id="IPR045247">
    <property type="entry name" value="Oye-like"/>
</dbReference>
<dbReference type="GO" id="GO:0005829">
    <property type="term" value="C:cytosol"/>
    <property type="evidence" value="ECO:0007669"/>
    <property type="project" value="UniProtKB-ARBA"/>
</dbReference>
<dbReference type="PANTHER" id="PTHR22893">
    <property type="entry name" value="NADH OXIDOREDUCTASE-RELATED"/>
    <property type="match status" value="1"/>
</dbReference>
<comment type="cofactor">
    <cofactor evidence="1">
        <name>FMN</name>
        <dbReference type="ChEBI" id="CHEBI:58210"/>
    </cofactor>
</comment>
<comment type="similarity">
    <text evidence="2">Belongs to the NADH:flavin oxidoreductase/NADH oxidase family.</text>
</comment>
<dbReference type="SUPFAM" id="SSF51395">
    <property type="entry name" value="FMN-linked oxidoreductases"/>
    <property type="match status" value="1"/>
</dbReference>
<dbReference type="EMBL" id="UOFL01000048">
    <property type="protein sequence ID" value="VAW73778.1"/>
    <property type="molecule type" value="Genomic_DNA"/>
</dbReference>
<dbReference type="InterPro" id="IPR001155">
    <property type="entry name" value="OxRdtase_FMN_N"/>
</dbReference>
<dbReference type="GO" id="GO:0016628">
    <property type="term" value="F:oxidoreductase activity, acting on the CH-CH group of donors, NAD or NADP as acceptor"/>
    <property type="evidence" value="ECO:0007669"/>
    <property type="project" value="UniProtKB-ARBA"/>
</dbReference>
<dbReference type="Pfam" id="PF00724">
    <property type="entry name" value="Oxidored_FMN"/>
    <property type="match status" value="1"/>
</dbReference>
<evidence type="ECO:0000259" key="4">
    <source>
        <dbReference type="Pfam" id="PF00724"/>
    </source>
</evidence>
<accession>A0A3B0XZI2</accession>
<evidence type="ECO:0000256" key="3">
    <source>
        <dbReference type="ARBA" id="ARBA00023002"/>
    </source>
</evidence>
<name>A0A3B0XZI2_9ZZZZ</name>
<dbReference type="FunFam" id="3.20.20.70:FF:000059">
    <property type="entry name" value="N-ethylmaleimide reductase, FMN-linked"/>
    <property type="match status" value="1"/>
</dbReference>
<gene>
    <name evidence="5" type="ORF">MNBD_GAMMA12-280</name>
</gene>
<sequence>MAPLTRNRAAQGNIPQAINIKYYEQRSSAGLIITEGSQISPQGAGYPNTPGIYNSAQIDAWKKITDSVHKKACRIFLQLWHVGRISHPSFQPNGSLPVAPSAIRPAGEASTYDGNKRFVKPHALSLDEIPDVIDQFSKAAKNALKAGFDGVEIHAAHGYLLDEFIRDGSNKRTDKYGGSLENRTRLLVEVVEVVSKVWGEDRVAVRLSPLEPYGSMYDSNPEATFTHVIKKLNKFNLAYLHIRENTIEEVEDSDQYFDLKKLRQLFSGTYMVNGSYDLNRANASIMANESDLVAFGQLFIANPDLPVRFQKNAALNRPDPSTYYGGGERGYTDYPFLK</sequence>
<dbReference type="InterPro" id="IPR013785">
    <property type="entry name" value="Aldolase_TIM"/>
</dbReference>
<reference evidence="5" key="1">
    <citation type="submission" date="2018-06" db="EMBL/GenBank/DDBJ databases">
        <authorList>
            <person name="Zhirakovskaya E."/>
        </authorList>
    </citation>
    <scope>NUCLEOTIDE SEQUENCE</scope>
</reference>
<dbReference type="GO" id="GO:0010181">
    <property type="term" value="F:FMN binding"/>
    <property type="evidence" value="ECO:0007669"/>
    <property type="project" value="InterPro"/>
</dbReference>
<evidence type="ECO:0000256" key="1">
    <source>
        <dbReference type="ARBA" id="ARBA00001917"/>
    </source>
</evidence>
<dbReference type="AlphaFoldDB" id="A0A3B0XZI2"/>
<evidence type="ECO:0000313" key="5">
    <source>
        <dbReference type="EMBL" id="VAW73778.1"/>
    </source>
</evidence>
<organism evidence="5">
    <name type="scientific">hydrothermal vent metagenome</name>
    <dbReference type="NCBI Taxonomy" id="652676"/>
    <lineage>
        <taxon>unclassified sequences</taxon>
        <taxon>metagenomes</taxon>
        <taxon>ecological metagenomes</taxon>
    </lineage>
</organism>
<proteinExistence type="inferred from homology"/>
<dbReference type="Gene3D" id="3.20.20.70">
    <property type="entry name" value="Aldolase class I"/>
    <property type="match status" value="1"/>
</dbReference>
<feature type="domain" description="NADH:flavin oxidoreductase/NADH oxidase N-terminal" evidence="4">
    <location>
        <begin position="1"/>
        <end position="315"/>
    </location>
</feature>
<dbReference type="CDD" id="cd02933">
    <property type="entry name" value="OYE_like_FMN"/>
    <property type="match status" value="1"/>
</dbReference>
<dbReference type="PANTHER" id="PTHR22893:SF91">
    <property type="entry name" value="NADPH DEHYDROGENASE 2-RELATED"/>
    <property type="match status" value="1"/>
</dbReference>